<dbReference type="GO" id="GO:0016787">
    <property type="term" value="F:hydrolase activity"/>
    <property type="evidence" value="ECO:0007669"/>
    <property type="project" value="UniProtKB-KW"/>
</dbReference>
<evidence type="ECO:0000313" key="4">
    <source>
        <dbReference type="Proteomes" id="UP000791080"/>
    </source>
</evidence>
<feature type="domain" description="Thioesterase" evidence="2">
    <location>
        <begin position="18"/>
        <end position="237"/>
    </location>
</feature>
<dbReference type="InterPro" id="IPR001031">
    <property type="entry name" value="Thioesterase"/>
</dbReference>
<keyword evidence="3" id="KW-0378">Hydrolase</keyword>
<evidence type="ECO:0000256" key="1">
    <source>
        <dbReference type="ARBA" id="ARBA00007169"/>
    </source>
</evidence>
<dbReference type="InterPro" id="IPR029058">
    <property type="entry name" value="AB_hydrolase_fold"/>
</dbReference>
<dbReference type="RefSeq" id="WP_026420152.1">
    <property type="nucleotide sequence ID" value="NZ_AUBJ02000001.1"/>
</dbReference>
<dbReference type="EMBL" id="AUBJ02000001">
    <property type="protein sequence ID" value="MCP2330907.1"/>
    <property type="molecule type" value="Genomic_DNA"/>
</dbReference>
<organism evidence="3 4">
    <name type="scientific">Actinoalloteichus caeruleus DSM 43889</name>
    <dbReference type="NCBI Taxonomy" id="1120930"/>
    <lineage>
        <taxon>Bacteria</taxon>
        <taxon>Bacillati</taxon>
        <taxon>Actinomycetota</taxon>
        <taxon>Actinomycetes</taxon>
        <taxon>Pseudonocardiales</taxon>
        <taxon>Pseudonocardiaceae</taxon>
        <taxon>Actinoalloteichus</taxon>
        <taxon>Actinoalloteichus cyanogriseus</taxon>
    </lineage>
</organism>
<accession>A0ABT1JEH9</accession>
<dbReference type="PANTHER" id="PTHR11487">
    <property type="entry name" value="THIOESTERASE"/>
    <property type="match status" value="1"/>
</dbReference>
<dbReference type="Proteomes" id="UP000791080">
    <property type="component" value="Unassembled WGS sequence"/>
</dbReference>
<sequence>MTGSRWLPFGVPDRAAPRLFCFPHAGAGAAAFAEWRRLAPPEVQVCPLQPPGRAERMAETAHHDLDALLDDLLDDIGDEFTGRYALYGHSMGALVVFELTRRLRARGATPPAHLVVSGRTAPQRRNPRRVLHTLSTAELVPELRRIGGTPEEVLTEPALLELFLPTLRADFAVNENYRYAEQAPLDVPLTVFGGDDDPRATEEELGEWTAQAGAGCTVRVLPGDHFFLVPHAKELVTTATGTLLG</sequence>
<dbReference type="Gene3D" id="3.40.50.1820">
    <property type="entry name" value="alpha/beta hydrolase"/>
    <property type="match status" value="1"/>
</dbReference>
<reference evidence="3 4" key="1">
    <citation type="submission" date="2022-06" db="EMBL/GenBank/DDBJ databases">
        <title>Genomic Encyclopedia of Type Strains, Phase I: the one thousand microbial genomes (KMG-I) project.</title>
        <authorList>
            <person name="Kyrpides N."/>
        </authorList>
    </citation>
    <scope>NUCLEOTIDE SEQUENCE [LARGE SCALE GENOMIC DNA]</scope>
    <source>
        <strain evidence="3 4">DSM 43889</strain>
    </source>
</reference>
<gene>
    <name evidence="3" type="ORF">G443_001177</name>
</gene>
<comment type="similarity">
    <text evidence="1">Belongs to the thioesterase family.</text>
</comment>
<dbReference type="SUPFAM" id="SSF53474">
    <property type="entry name" value="alpha/beta-Hydrolases"/>
    <property type="match status" value="1"/>
</dbReference>
<dbReference type="PANTHER" id="PTHR11487:SF0">
    <property type="entry name" value="S-ACYL FATTY ACID SYNTHASE THIOESTERASE, MEDIUM CHAIN"/>
    <property type="match status" value="1"/>
</dbReference>
<proteinExistence type="inferred from homology"/>
<dbReference type="InterPro" id="IPR012223">
    <property type="entry name" value="TEII"/>
</dbReference>
<protein>
    <submittedName>
        <fullName evidence="3">Medium-chain acyl-[acyl-carrier-protein] hydrolase</fullName>
    </submittedName>
</protein>
<keyword evidence="4" id="KW-1185">Reference proteome</keyword>
<evidence type="ECO:0000313" key="3">
    <source>
        <dbReference type="EMBL" id="MCP2330907.1"/>
    </source>
</evidence>
<name>A0ABT1JEH9_ACTCY</name>
<dbReference type="Pfam" id="PF00975">
    <property type="entry name" value="Thioesterase"/>
    <property type="match status" value="1"/>
</dbReference>
<evidence type="ECO:0000259" key="2">
    <source>
        <dbReference type="Pfam" id="PF00975"/>
    </source>
</evidence>
<comment type="caution">
    <text evidence="3">The sequence shown here is derived from an EMBL/GenBank/DDBJ whole genome shotgun (WGS) entry which is preliminary data.</text>
</comment>